<evidence type="ECO:0000313" key="9">
    <source>
        <dbReference type="Proteomes" id="UP000193411"/>
    </source>
</evidence>
<keyword evidence="3" id="KW-0862">Zinc</keyword>
<evidence type="ECO:0000256" key="4">
    <source>
        <dbReference type="ARBA" id="ARBA00023254"/>
    </source>
</evidence>
<feature type="compositionally biased region" description="Basic and acidic residues" evidence="6">
    <location>
        <begin position="374"/>
        <end position="385"/>
    </location>
</feature>
<dbReference type="PROSITE" id="PS00518">
    <property type="entry name" value="ZF_RING_1"/>
    <property type="match status" value="1"/>
</dbReference>
<dbReference type="InterPro" id="IPR017907">
    <property type="entry name" value="Znf_RING_CS"/>
</dbReference>
<reference evidence="8 9" key="1">
    <citation type="submission" date="2016-07" db="EMBL/GenBank/DDBJ databases">
        <title>Pervasive Adenine N6-methylation of Active Genes in Fungi.</title>
        <authorList>
            <consortium name="DOE Joint Genome Institute"/>
            <person name="Mondo S.J."/>
            <person name="Dannebaum R.O."/>
            <person name="Kuo R.C."/>
            <person name="Labutti K."/>
            <person name="Haridas S."/>
            <person name="Kuo A."/>
            <person name="Salamov A."/>
            <person name="Ahrendt S.R."/>
            <person name="Lipzen A."/>
            <person name="Sullivan W."/>
            <person name="Andreopoulos W.B."/>
            <person name="Clum A."/>
            <person name="Lindquist E."/>
            <person name="Daum C."/>
            <person name="Ramamoorthy G.K."/>
            <person name="Gryganskyi A."/>
            <person name="Culley D."/>
            <person name="Magnuson J.K."/>
            <person name="James T.Y."/>
            <person name="O'Malley M.A."/>
            <person name="Stajich J.E."/>
            <person name="Spatafora J.W."/>
            <person name="Visel A."/>
            <person name="Grigoriev I.V."/>
        </authorList>
    </citation>
    <scope>NUCLEOTIDE SEQUENCE [LARGE SCALE GENOMIC DNA]</scope>
    <source>
        <strain evidence="8 9">PL171</strain>
    </source>
</reference>
<keyword evidence="9" id="KW-1185">Reference proteome</keyword>
<evidence type="ECO:0000313" key="8">
    <source>
        <dbReference type="EMBL" id="ORZ31713.1"/>
    </source>
</evidence>
<dbReference type="PANTHER" id="PTHR22663:SF17">
    <property type="entry name" value="RING FINGER PROTEIN NARYA-RELATED"/>
    <property type="match status" value="1"/>
</dbReference>
<dbReference type="GO" id="GO:0016925">
    <property type="term" value="P:protein sumoylation"/>
    <property type="evidence" value="ECO:0007669"/>
    <property type="project" value="TreeGrafter"/>
</dbReference>
<gene>
    <name evidence="8" type="ORF">BCR44DRAFT_48149</name>
</gene>
<sequence>MSSQAAAHSHAAHSNANSSAATVADELEWIHCNACYCDLWTAPNSSSPESTTGTNSTTSGLVRFAFTQCTHVLCASCLSQASNPAVPGFIQCPICHQVGQYNPLTSPDGSSINPDLAQLFSPMLPQWSQMLSAAEFRQRNIDALIRFLKDKLHLQRQGIERAAKELKSMRQLQAQYQAVVEENQALRMQLEHYLQQQQHQRHSRPAQPPPPPQPTLLMHAPALLPSRHHSTTTSSLQRSHTSASGASLQRPPTTSATRTSSSMSHPVTCHQRSFSRAPSVQPQAPSTRSSHGGGGSSNRLSLSRATTSGHQNAVTPTKAMARAPRSPSGASQVSYSSGARVSTRQDLGSAGYLRRATSTMTASGRGGGASGSRGVRELRSQLRGR</sequence>
<dbReference type="InterPro" id="IPR001841">
    <property type="entry name" value="Znf_RING"/>
</dbReference>
<feature type="domain" description="RING-type" evidence="7">
    <location>
        <begin position="32"/>
        <end position="96"/>
    </location>
</feature>
<evidence type="ECO:0000256" key="1">
    <source>
        <dbReference type="ARBA" id="ARBA00022723"/>
    </source>
</evidence>
<dbReference type="Gene3D" id="3.30.40.10">
    <property type="entry name" value="Zinc/RING finger domain, C3HC4 (zinc finger)"/>
    <property type="match status" value="1"/>
</dbReference>
<evidence type="ECO:0000256" key="3">
    <source>
        <dbReference type="ARBA" id="ARBA00022833"/>
    </source>
</evidence>
<dbReference type="GO" id="GO:0019789">
    <property type="term" value="F:SUMO transferase activity"/>
    <property type="evidence" value="ECO:0007669"/>
    <property type="project" value="InterPro"/>
</dbReference>
<dbReference type="STRING" id="765915.A0A1Y2HDD2"/>
<name>A0A1Y2HDD2_9FUNG</name>
<dbReference type="GO" id="GO:0007129">
    <property type="term" value="P:homologous chromosome pairing at meiosis"/>
    <property type="evidence" value="ECO:0007669"/>
    <property type="project" value="TreeGrafter"/>
</dbReference>
<keyword evidence="1" id="KW-0479">Metal-binding</keyword>
<evidence type="ECO:0000256" key="2">
    <source>
        <dbReference type="ARBA" id="ARBA00022771"/>
    </source>
</evidence>
<feature type="compositionally biased region" description="Polar residues" evidence="6">
    <location>
        <begin position="305"/>
        <end position="315"/>
    </location>
</feature>
<dbReference type="AlphaFoldDB" id="A0A1Y2HDD2"/>
<feature type="compositionally biased region" description="Polar residues" evidence="6">
    <location>
        <begin position="231"/>
        <end position="252"/>
    </location>
</feature>
<accession>A0A1Y2HDD2</accession>
<dbReference type="InterPro" id="IPR042123">
    <property type="entry name" value="Zip3/RNF212-like"/>
</dbReference>
<dbReference type="GO" id="GO:0007131">
    <property type="term" value="P:reciprocal meiotic recombination"/>
    <property type="evidence" value="ECO:0007669"/>
    <property type="project" value="InterPro"/>
</dbReference>
<evidence type="ECO:0000256" key="5">
    <source>
        <dbReference type="PROSITE-ProRule" id="PRU00175"/>
    </source>
</evidence>
<proteinExistence type="predicted"/>
<protein>
    <recommendedName>
        <fullName evidence="7">RING-type domain-containing protein</fullName>
    </recommendedName>
</protein>
<dbReference type="Proteomes" id="UP000193411">
    <property type="component" value="Unassembled WGS sequence"/>
</dbReference>
<dbReference type="EMBL" id="MCFL01000056">
    <property type="protein sequence ID" value="ORZ31713.1"/>
    <property type="molecule type" value="Genomic_DNA"/>
</dbReference>
<feature type="compositionally biased region" description="Polar residues" evidence="6">
    <location>
        <begin position="328"/>
        <end position="346"/>
    </location>
</feature>
<keyword evidence="2 5" id="KW-0863">Zinc-finger</keyword>
<evidence type="ECO:0000256" key="6">
    <source>
        <dbReference type="SAM" id="MobiDB-lite"/>
    </source>
</evidence>
<dbReference type="SUPFAM" id="SSF57850">
    <property type="entry name" value="RING/U-box"/>
    <property type="match status" value="1"/>
</dbReference>
<evidence type="ECO:0000259" key="7">
    <source>
        <dbReference type="PROSITE" id="PS50089"/>
    </source>
</evidence>
<dbReference type="PANTHER" id="PTHR22663">
    <property type="entry name" value="RING FINGER PROTEIN NARYA-RELATED"/>
    <property type="match status" value="1"/>
</dbReference>
<feature type="compositionally biased region" description="Polar residues" evidence="6">
    <location>
        <begin position="270"/>
        <end position="285"/>
    </location>
</feature>
<dbReference type="InterPro" id="IPR013083">
    <property type="entry name" value="Znf_RING/FYVE/PHD"/>
</dbReference>
<keyword evidence="4" id="KW-0469">Meiosis</keyword>
<feature type="compositionally biased region" description="Low complexity" evidence="6">
    <location>
        <begin position="253"/>
        <end position="264"/>
    </location>
</feature>
<dbReference type="OrthoDB" id="2535391at2759"/>
<feature type="region of interest" description="Disordered" evidence="6">
    <location>
        <begin position="194"/>
        <end position="385"/>
    </location>
</feature>
<comment type="caution">
    <text evidence="8">The sequence shown here is derived from an EMBL/GenBank/DDBJ whole genome shotgun (WGS) entry which is preliminary data.</text>
</comment>
<dbReference type="PROSITE" id="PS50089">
    <property type="entry name" value="ZF_RING_2"/>
    <property type="match status" value="1"/>
</dbReference>
<dbReference type="GO" id="GO:0000795">
    <property type="term" value="C:synaptonemal complex"/>
    <property type="evidence" value="ECO:0007669"/>
    <property type="project" value="InterPro"/>
</dbReference>
<dbReference type="GO" id="GO:0008270">
    <property type="term" value="F:zinc ion binding"/>
    <property type="evidence" value="ECO:0007669"/>
    <property type="project" value="UniProtKB-KW"/>
</dbReference>
<organism evidence="8 9">
    <name type="scientific">Catenaria anguillulae PL171</name>
    <dbReference type="NCBI Taxonomy" id="765915"/>
    <lineage>
        <taxon>Eukaryota</taxon>
        <taxon>Fungi</taxon>
        <taxon>Fungi incertae sedis</taxon>
        <taxon>Blastocladiomycota</taxon>
        <taxon>Blastocladiomycetes</taxon>
        <taxon>Blastocladiales</taxon>
        <taxon>Catenariaceae</taxon>
        <taxon>Catenaria</taxon>
    </lineage>
</organism>